<accession>A0A8J8NBI0</accession>
<evidence type="ECO:0000313" key="3">
    <source>
        <dbReference type="Proteomes" id="UP000785679"/>
    </source>
</evidence>
<dbReference type="Pfam" id="PF08238">
    <property type="entry name" value="Sel1"/>
    <property type="match status" value="3"/>
</dbReference>
<dbReference type="PANTHER" id="PTHR11102:SF160">
    <property type="entry name" value="ERAD-ASSOCIATED E3 UBIQUITIN-PROTEIN LIGASE COMPONENT HRD3"/>
    <property type="match status" value="1"/>
</dbReference>
<organism evidence="2 3">
    <name type="scientific">Halteria grandinella</name>
    <dbReference type="NCBI Taxonomy" id="5974"/>
    <lineage>
        <taxon>Eukaryota</taxon>
        <taxon>Sar</taxon>
        <taxon>Alveolata</taxon>
        <taxon>Ciliophora</taxon>
        <taxon>Intramacronucleata</taxon>
        <taxon>Spirotrichea</taxon>
        <taxon>Stichotrichia</taxon>
        <taxon>Sporadotrichida</taxon>
        <taxon>Halteriidae</taxon>
        <taxon>Halteria</taxon>
    </lineage>
</organism>
<comment type="similarity">
    <text evidence="1">Belongs to the sel-1 family.</text>
</comment>
<dbReference type="Gene3D" id="1.25.40.10">
    <property type="entry name" value="Tetratricopeptide repeat domain"/>
    <property type="match status" value="1"/>
</dbReference>
<keyword evidence="3" id="KW-1185">Reference proteome</keyword>
<dbReference type="PANTHER" id="PTHR11102">
    <property type="entry name" value="SEL-1-LIKE PROTEIN"/>
    <property type="match status" value="1"/>
</dbReference>
<dbReference type="InterPro" id="IPR006597">
    <property type="entry name" value="Sel1-like"/>
</dbReference>
<proteinExistence type="inferred from homology"/>
<protein>
    <recommendedName>
        <fullName evidence="4">Sel1 repeat family protein</fullName>
    </recommendedName>
</protein>
<gene>
    <name evidence="2" type="ORF">FGO68_gene13439</name>
</gene>
<dbReference type="InterPro" id="IPR050767">
    <property type="entry name" value="Sel1_AlgK"/>
</dbReference>
<dbReference type="Proteomes" id="UP000785679">
    <property type="component" value="Unassembled WGS sequence"/>
</dbReference>
<evidence type="ECO:0000313" key="2">
    <source>
        <dbReference type="EMBL" id="TNV71992.1"/>
    </source>
</evidence>
<comment type="caution">
    <text evidence="2">The sequence shown here is derived from an EMBL/GenBank/DDBJ whole genome shotgun (WGS) entry which is preliminary data.</text>
</comment>
<reference evidence="2" key="1">
    <citation type="submission" date="2019-06" db="EMBL/GenBank/DDBJ databases">
        <authorList>
            <person name="Zheng W."/>
        </authorList>
    </citation>
    <scope>NUCLEOTIDE SEQUENCE</scope>
    <source>
        <strain evidence="2">QDHG01</strain>
    </source>
</reference>
<dbReference type="EMBL" id="RRYP01025088">
    <property type="protein sequence ID" value="TNV71992.1"/>
    <property type="molecule type" value="Genomic_DNA"/>
</dbReference>
<dbReference type="SUPFAM" id="SSF81901">
    <property type="entry name" value="HCP-like"/>
    <property type="match status" value="1"/>
</dbReference>
<dbReference type="SMART" id="SM00671">
    <property type="entry name" value="SEL1"/>
    <property type="match status" value="2"/>
</dbReference>
<dbReference type="OrthoDB" id="437708at2759"/>
<sequence>MDLEELYFQSSQWLRRALFVNENNPEALYLLSKLHESGYAVDRSIERAINYLERASRQGYAVALTKLAHYYYSGYSDENFRFPANKSKAIEYYRVAMDKGDAEAANCLGLIYEQWPEGVFCDQQEQEQRLTKALECYQMAIDSSERDDALFNKGLLLVSLQQSEEGVNLITRASVKGNLRAKEYLIMTNMYEDSQMYRGAVHSSFISNDSIA</sequence>
<name>A0A8J8NBI0_HALGN</name>
<evidence type="ECO:0008006" key="4">
    <source>
        <dbReference type="Google" id="ProtNLM"/>
    </source>
</evidence>
<dbReference type="AlphaFoldDB" id="A0A8J8NBI0"/>
<evidence type="ECO:0000256" key="1">
    <source>
        <dbReference type="ARBA" id="ARBA00038101"/>
    </source>
</evidence>
<dbReference type="InterPro" id="IPR011990">
    <property type="entry name" value="TPR-like_helical_dom_sf"/>
</dbReference>